<feature type="signal peptide" evidence="1">
    <location>
        <begin position="1"/>
        <end position="20"/>
    </location>
</feature>
<organism evidence="2 3">
    <name type="scientific">Magallana gigas</name>
    <name type="common">Pacific oyster</name>
    <name type="synonym">Crassostrea gigas</name>
    <dbReference type="NCBI Taxonomy" id="29159"/>
    <lineage>
        <taxon>Eukaryota</taxon>
        <taxon>Metazoa</taxon>
        <taxon>Spiralia</taxon>
        <taxon>Lophotrochozoa</taxon>
        <taxon>Mollusca</taxon>
        <taxon>Bivalvia</taxon>
        <taxon>Autobranchia</taxon>
        <taxon>Pteriomorphia</taxon>
        <taxon>Ostreida</taxon>
        <taxon>Ostreoidea</taxon>
        <taxon>Ostreidae</taxon>
        <taxon>Magallana</taxon>
    </lineage>
</organism>
<evidence type="ECO:0000256" key="1">
    <source>
        <dbReference type="SAM" id="SignalP"/>
    </source>
</evidence>
<dbReference type="Proteomes" id="UP000005408">
    <property type="component" value="Unassembled WGS sequence"/>
</dbReference>
<name>A0A8W8MIT1_MAGGI</name>
<reference evidence="2" key="1">
    <citation type="submission" date="2022-08" db="UniProtKB">
        <authorList>
            <consortium name="EnsemblMetazoa"/>
        </authorList>
    </citation>
    <scope>IDENTIFICATION</scope>
    <source>
        <strain evidence="2">05x7-T-G4-1.051#20</strain>
    </source>
</reference>
<dbReference type="EnsemblMetazoa" id="G33303.1">
    <property type="protein sequence ID" value="G33303.1:cds"/>
    <property type="gene ID" value="G33303"/>
</dbReference>
<keyword evidence="1" id="KW-0732">Signal</keyword>
<feature type="chain" id="PRO_5036459144" evidence="1">
    <location>
        <begin position="21"/>
        <end position="115"/>
    </location>
</feature>
<proteinExistence type="predicted"/>
<keyword evidence="3" id="KW-1185">Reference proteome</keyword>
<evidence type="ECO:0000313" key="3">
    <source>
        <dbReference type="Proteomes" id="UP000005408"/>
    </source>
</evidence>
<accession>A0A8W8MIT1</accession>
<evidence type="ECO:0000313" key="2">
    <source>
        <dbReference type="EnsemblMetazoa" id="G33303.1:cds"/>
    </source>
</evidence>
<dbReference type="AlphaFoldDB" id="A0A8W8MIT1"/>
<protein>
    <submittedName>
        <fullName evidence="2">Uncharacterized protein</fullName>
    </submittedName>
</protein>
<sequence length="115" mass="13173">MFNQLTSICVLFYLNAEVFCSSPSDKYYNPKIHNCTDCPSGYYGSNCSNSCRYPSYGVDCQEECQCAKKACDHVFGCSSYELNEIIRLFSLSIATQCRYDKYYNTKIHNCTGTYK</sequence>
<dbReference type="Gene3D" id="2.170.300.10">
    <property type="entry name" value="Tie2 ligand-binding domain superfamily"/>
    <property type="match status" value="1"/>
</dbReference>